<dbReference type="EMBL" id="JBHTHM010002529">
    <property type="protein sequence ID" value="MFD0788140.1"/>
    <property type="molecule type" value="Genomic_DNA"/>
</dbReference>
<feature type="non-terminal residue" evidence="1">
    <location>
        <position position="1"/>
    </location>
</feature>
<keyword evidence="2" id="KW-1185">Reference proteome</keyword>
<proteinExistence type="predicted"/>
<gene>
    <name evidence="1" type="ORF">ACFQZ8_29875</name>
</gene>
<evidence type="ECO:0000313" key="2">
    <source>
        <dbReference type="Proteomes" id="UP001597053"/>
    </source>
</evidence>
<reference evidence="2" key="1">
    <citation type="journal article" date="2019" name="Int. J. Syst. Evol. Microbiol.">
        <title>The Global Catalogue of Microorganisms (GCM) 10K type strain sequencing project: providing services to taxonomists for standard genome sequencing and annotation.</title>
        <authorList>
            <consortium name="The Broad Institute Genomics Platform"/>
            <consortium name="The Broad Institute Genome Sequencing Center for Infectious Disease"/>
            <person name="Wu L."/>
            <person name="Ma J."/>
        </authorList>
    </citation>
    <scope>NUCLEOTIDE SEQUENCE [LARGE SCALE GENOMIC DNA]</scope>
    <source>
        <strain evidence="2">JCM 32148</strain>
    </source>
</reference>
<comment type="caution">
    <text evidence="1">The sequence shown here is derived from an EMBL/GenBank/DDBJ whole genome shotgun (WGS) entry which is preliminary data.</text>
</comment>
<keyword evidence="1" id="KW-0547">Nucleotide-binding</keyword>
<protein>
    <submittedName>
        <fullName evidence="1">ABC transporter ATP-binding protein</fullName>
    </submittedName>
</protein>
<sequence>LTAAGATVEPAGPDELTVSGATVDRVGDLAYELGVRLHELSPHGASLERAFMELTADSVEYAGVPSTAGEPR</sequence>
<name>A0ABW3AB43_9ACTN</name>
<accession>A0ABW3AB43</accession>
<organism evidence="1 2">
    <name type="scientific">Micromonospora azadirachtae</name>
    <dbReference type="NCBI Taxonomy" id="1970735"/>
    <lineage>
        <taxon>Bacteria</taxon>
        <taxon>Bacillati</taxon>
        <taxon>Actinomycetota</taxon>
        <taxon>Actinomycetes</taxon>
        <taxon>Micromonosporales</taxon>
        <taxon>Micromonosporaceae</taxon>
        <taxon>Micromonospora</taxon>
    </lineage>
</organism>
<dbReference type="GO" id="GO:0005524">
    <property type="term" value="F:ATP binding"/>
    <property type="evidence" value="ECO:0007669"/>
    <property type="project" value="UniProtKB-KW"/>
</dbReference>
<dbReference type="Proteomes" id="UP001597053">
    <property type="component" value="Unassembled WGS sequence"/>
</dbReference>
<keyword evidence="1" id="KW-0067">ATP-binding</keyword>
<evidence type="ECO:0000313" key="1">
    <source>
        <dbReference type="EMBL" id="MFD0788140.1"/>
    </source>
</evidence>